<sequence length="60" mass="6620">MTKTQTTPPLTPHPSFGNSSTTEKYDGAELRPFNTRPGSQDSLLIPSLIGSKRVYRKDAK</sequence>
<proteinExistence type="predicted"/>
<evidence type="ECO:0000313" key="3">
    <source>
        <dbReference type="Proteomes" id="UP000502041"/>
    </source>
</evidence>
<dbReference type="EMBL" id="CP051461">
    <property type="protein sequence ID" value="QJC56106.1"/>
    <property type="molecule type" value="Genomic_DNA"/>
</dbReference>
<feature type="region of interest" description="Disordered" evidence="1">
    <location>
        <begin position="1"/>
        <end position="44"/>
    </location>
</feature>
<keyword evidence="3" id="KW-1185">Reference proteome</keyword>
<accession>A0A6H2H9E5</accession>
<gene>
    <name evidence="2" type="ORF">HC248_01392</name>
</gene>
<organism evidence="2 3">
    <name type="scientific">Polaromonas vacuolata</name>
    <dbReference type="NCBI Taxonomy" id="37448"/>
    <lineage>
        <taxon>Bacteria</taxon>
        <taxon>Pseudomonadati</taxon>
        <taxon>Pseudomonadota</taxon>
        <taxon>Betaproteobacteria</taxon>
        <taxon>Burkholderiales</taxon>
        <taxon>Comamonadaceae</taxon>
        <taxon>Polaromonas</taxon>
    </lineage>
</organism>
<name>A0A6H2H9E5_9BURK</name>
<protein>
    <submittedName>
        <fullName evidence="2">Uncharacterized protein</fullName>
    </submittedName>
</protein>
<dbReference type="KEGG" id="pvac:HC248_01392"/>
<evidence type="ECO:0000313" key="2">
    <source>
        <dbReference type="EMBL" id="QJC56106.1"/>
    </source>
</evidence>
<evidence type="ECO:0000256" key="1">
    <source>
        <dbReference type="SAM" id="MobiDB-lite"/>
    </source>
</evidence>
<dbReference type="AlphaFoldDB" id="A0A6H2H9E5"/>
<dbReference type="Proteomes" id="UP000502041">
    <property type="component" value="Chromosome"/>
</dbReference>
<reference evidence="2 3" key="1">
    <citation type="submission" date="2020-04" db="EMBL/GenBank/DDBJ databases">
        <title>Complete genome of a Psychrophilic, Marine, Gas Vacuolate Bacterium Polaromonas vacuolata KCTC 22033T.</title>
        <authorList>
            <person name="Hwang K."/>
            <person name="Kim K.M."/>
        </authorList>
    </citation>
    <scope>NUCLEOTIDE SEQUENCE [LARGE SCALE GENOMIC DNA]</scope>
    <source>
        <strain evidence="2 3">KCTC 22033</strain>
    </source>
</reference>